<dbReference type="SUPFAM" id="SSF55909">
    <property type="entry name" value="Pentein"/>
    <property type="match status" value="1"/>
</dbReference>
<sequence>MKNITVYNEYATLKTVIIGNAETIYIPDAMEMEQEAHTATWKKLLNKYLYKVLKGKKVPQFLAKKYQRELHDFKKILEKNNVEVLTVDPVVPSKKEEPGMAQMYARDSVMCVGNLLIEGNLKLEMRKKEMRGYQSIVQSIKNQSSIHQLHPSETAFLEGGDVLVDYPYVFVGIGKYASNENGINWLQNLLDISQKEQHPDQNWRVIPVYLNDDSLHHLDCCFTIIGPKTAIIHKDSLKALPKELEDYHFIEIDTKTNKEMGGNVLVIGPKKIIVQKRHLSLQKSLQALGYTVFPLDFTWHARLDGAFRCASCPLERIEENHSI</sequence>
<dbReference type="AlphaFoldDB" id="A0A430AFF3"/>
<dbReference type="EMBL" id="NGJZ01000003">
    <property type="protein sequence ID" value="RSU06452.1"/>
    <property type="molecule type" value="Genomic_DNA"/>
</dbReference>
<organism evidence="3 4">
    <name type="scientific">Vagococcus entomophilus</name>
    <dbReference type="NCBI Taxonomy" id="1160095"/>
    <lineage>
        <taxon>Bacteria</taxon>
        <taxon>Bacillati</taxon>
        <taxon>Bacillota</taxon>
        <taxon>Bacilli</taxon>
        <taxon>Lactobacillales</taxon>
        <taxon>Enterococcaceae</taxon>
        <taxon>Vagococcus</taxon>
    </lineage>
</organism>
<name>A0A430AFF3_9ENTE</name>
<dbReference type="Pfam" id="PF02274">
    <property type="entry name" value="ADI"/>
    <property type="match status" value="1"/>
</dbReference>
<dbReference type="Gene3D" id="3.75.10.10">
    <property type="entry name" value="L-arginine/glycine Amidinotransferase, Chain A"/>
    <property type="match status" value="1"/>
</dbReference>
<dbReference type="PANTHER" id="PTHR10488">
    <property type="entry name" value="GLYCINE AMIDINOTRANSFERASE, MITOCHONDRIAL"/>
    <property type="match status" value="1"/>
</dbReference>
<gene>
    <name evidence="3" type="ORF">CBF30_09360</name>
</gene>
<dbReference type="Proteomes" id="UP000288669">
    <property type="component" value="Unassembled WGS sequence"/>
</dbReference>
<evidence type="ECO:0000256" key="1">
    <source>
        <dbReference type="ARBA" id="ARBA00006943"/>
    </source>
</evidence>
<protein>
    <submittedName>
        <fullName evidence="3">Arginine deiminase</fullName>
    </submittedName>
</protein>
<dbReference type="GO" id="GO:0006601">
    <property type="term" value="P:creatine biosynthetic process"/>
    <property type="evidence" value="ECO:0007669"/>
    <property type="project" value="TreeGrafter"/>
</dbReference>
<dbReference type="PANTHER" id="PTHR10488:SF1">
    <property type="entry name" value="GLYCINE AMIDINOTRANSFERASE, MITOCHONDRIAL"/>
    <property type="match status" value="1"/>
</dbReference>
<dbReference type="OrthoDB" id="9814070at2"/>
<reference evidence="3 4" key="1">
    <citation type="submission" date="2017-05" db="EMBL/GenBank/DDBJ databases">
        <title>Vagococcus spp. assemblies.</title>
        <authorList>
            <person name="Gulvik C.A."/>
        </authorList>
    </citation>
    <scope>NUCLEOTIDE SEQUENCE [LARGE SCALE GENOMIC DNA]</scope>
    <source>
        <strain evidence="3 4">DSM 24756</strain>
    </source>
</reference>
<evidence type="ECO:0000313" key="3">
    <source>
        <dbReference type="EMBL" id="RSU06452.1"/>
    </source>
</evidence>
<dbReference type="InterPro" id="IPR033195">
    <property type="entry name" value="AmidinoTrfase"/>
</dbReference>
<keyword evidence="4" id="KW-1185">Reference proteome</keyword>
<dbReference type="GO" id="GO:0015068">
    <property type="term" value="F:glycine amidinotransferase activity"/>
    <property type="evidence" value="ECO:0007669"/>
    <property type="project" value="TreeGrafter"/>
</dbReference>
<comment type="similarity">
    <text evidence="1">Belongs to the amidinotransferase family.</text>
</comment>
<evidence type="ECO:0000313" key="4">
    <source>
        <dbReference type="Proteomes" id="UP000288669"/>
    </source>
</evidence>
<keyword evidence="2" id="KW-0808">Transferase</keyword>
<evidence type="ECO:0000256" key="2">
    <source>
        <dbReference type="ARBA" id="ARBA00022679"/>
    </source>
</evidence>
<accession>A0A430AFF3</accession>
<dbReference type="RefSeq" id="WP_126825738.1">
    <property type="nucleotide sequence ID" value="NZ_JBHLWU010000001.1"/>
</dbReference>
<comment type="caution">
    <text evidence="3">The sequence shown here is derived from an EMBL/GenBank/DDBJ whole genome shotgun (WGS) entry which is preliminary data.</text>
</comment>
<proteinExistence type="inferred from homology"/>